<organism evidence="5 6">
    <name type="scientific">Amphibacillus marinus</name>
    <dbReference type="NCBI Taxonomy" id="872970"/>
    <lineage>
        <taxon>Bacteria</taxon>
        <taxon>Bacillati</taxon>
        <taxon>Bacillota</taxon>
        <taxon>Bacilli</taxon>
        <taxon>Bacillales</taxon>
        <taxon>Bacillaceae</taxon>
        <taxon>Amphibacillus</taxon>
    </lineage>
</organism>
<dbReference type="InterPro" id="IPR036388">
    <property type="entry name" value="WH-like_DNA-bd_sf"/>
</dbReference>
<evidence type="ECO:0000256" key="2">
    <source>
        <dbReference type="ARBA" id="ARBA00023125"/>
    </source>
</evidence>
<evidence type="ECO:0000256" key="1">
    <source>
        <dbReference type="ARBA" id="ARBA00023015"/>
    </source>
</evidence>
<sequence>MSKVPKYIQVENFIIDEIKQGNLKVGDKIETEDQLVDRFGFSKMTINKALSKLVDKKYITRVSGKGSFVEPRHITKSLKEFTSFSDDMKSIGLTPGSKLLSYRLIHGNEVPEIAEKLGLPPDTFLHYFIRLRTGNKKPIAISYNYISTKVLSALNIEALDHSLYDYLTSLDFKIIGSDLEMEAVLPTAEQQEILEIDLGALLKSKVLTTVAIDQQEKKLGYFETFYNGELYTYRFGR</sequence>
<dbReference type="PROSITE" id="PS50949">
    <property type="entry name" value="HTH_GNTR"/>
    <property type="match status" value="1"/>
</dbReference>
<evidence type="ECO:0000313" key="6">
    <source>
        <dbReference type="Proteomes" id="UP000199300"/>
    </source>
</evidence>
<dbReference type="EMBL" id="FODJ01000001">
    <property type="protein sequence ID" value="SEN73058.1"/>
    <property type="molecule type" value="Genomic_DNA"/>
</dbReference>
<dbReference type="STRING" id="872970.SAMN04488134_101758"/>
<dbReference type="Pfam" id="PF00392">
    <property type="entry name" value="GntR"/>
    <property type="match status" value="1"/>
</dbReference>
<dbReference type="GO" id="GO:0003677">
    <property type="term" value="F:DNA binding"/>
    <property type="evidence" value="ECO:0007669"/>
    <property type="project" value="UniProtKB-KW"/>
</dbReference>
<keyword evidence="1" id="KW-0805">Transcription regulation</keyword>
<dbReference type="RefSeq" id="WP_177178193.1">
    <property type="nucleotide sequence ID" value="NZ_FODJ01000001.1"/>
</dbReference>
<keyword evidence="2" id="KW-0238">DNA-binding</keyword>
<dbReference type="AlphaFoldDB" id="A0A1H8IZA6"/>
<dbReference type="PANTHER" id="PTHR44846">
    <property type="entry name" value="MANNOSYL-D-GLYCERATE TRANSPORT/METABOLISM SYSTEM REPRESSOR MNGR-RELATED"/>
    <property type="match status" value="1"/>
</dbReference>
<dbReference type="InterPro" id="IPR050679">
    <property type="entry name" value="Bact_HTH_transcr_reg"/>
</dbReference>
<evidence type="ECO:0000259" key="4">
    <source>
        <dbReference type="PROSITE" id="PS50949"/>
    </source>
</evidence>
<keyword evidence="3" id="KW-0804">Transcription</keyword>
<accession>A0A1H8IZA6</accession>
<dbReference type="GO" id="GO:0003700">
    <property type="term" value="F:DNA-binding transcription factor activity"/>
    <property type="evidence" value="ECO:0007669"/>
    <property type="project" value="InterPro"/>
</dbReference>
<dbReference type="InterPro" id="IPR036390">
    <property type="entry name" value="WH_DNA-bd_sf"/>
</dbReference>
<evidence type="ECO:0000256" key="3">
    <source>
        <dbReference type="ARBA" id="ARBA00023163"/>
    </source>
</evidence>
<dbReference type="Pfam" id="PF07702">
    <property type="entry name" value="UTRA"/>
    <property type="match status" value="1"/>
</dbReference>
<dbReference type="InterPro" id="IPR000524">
    <property type="entry name" value="Tscrpt_reg_HTH_GntR"/>
</dbReference>
<dbReference type="GO" id="GO:0045892">
    <property type="term" value="P:negative regulation of DNA-templated transcription"/>
    <property type="evidence" value="ECO:0007669"/>
    <property type="project" value="TreeGrafter"/>
</dbReference>
<dbReference type="Gene3D" id="1.10.10.10">
    <property type="entry name" value="Winged helix-like DNA-binding domain superfamily/Winged helix DNA-binding domain"/>
    <property type="match status" value="1"/>
</dbReference>
<reference evidence="5 6" key="1">
    <citation type="submission" date="2016-10" db="EMBL/GenBank/DDBJ databases">
        <authorList>
            <person name="de Groot N.N."/>
        </authorList>
    </citation>
    <scope>NUCLEOTIDE SEQUENCE [LARGE SCALE GENOMIC DNA]</scope>
    <source>
        <strain evidence="5 6">CGMCC 1.10434</strain>
    </source>
</reference>
<dbReference type="InterPro" id="IPR028978">
    <property type="entry name" value="Chorismate_lyase_/UTRA_dom_sf"/>
</dbReference>
<dbReference type="Proteomes" id="UP000199300">
    <property type="component" value="Unassembled WGS sequence"/>
</dbReference>
<dbReference type="SUPFAM" id="SSF46785">
    <property type="entry name" value="Winged helix' DNA-binding domain"/>
    <property type="match status" value="1"/>
</dbReference>
<dbReference type="PANTHER" id="PTHR44846:SF1">
    <property type="entry name" value="MANNOSYL-D-GLYCERATE TRANSPORT_METABOLISM SYSTEM REPRESSOR MNGR-RELATED"/>
    <property type="match status" value="1"/>
</dbReference>
<name>A0A1H8IZA6_9BACI</name>
<evidence type="ECO:0000313" key="5">
    <source>
        <dbReference type="EMBL" id="SEN73058.1"/>
    </source>
</evidence>
<gene>
    <name evidence="5" type="ORF">SAMN04488134_101758</name>
</gene>
<dbReference type="SUPFAM" id="SSF64288">
    <property type="entry name" value="Chorismate lyase-like"/>
    <property type="match status" value="1"/>
</dbReference>
<proteinExistence type="predicted"/>
<keyword evidence="6" id="KW-1185">Reference proteome</keyword>
<dbReference type="SMART" id="SM00345">
    <property type="entry name" value="HTH_GNTR"/>
    <property type="match status" value="1"/>
</dbReference>
<dbReference type="CDD" id="cd07377">
    <property type="entry name" value="WHTH_GntR"/>
    <property type="match status" value="1"/>
</dbReference>
<dbReference type="SMART" id="SM00866">
    <property type="entry name" value="UTRA"/>
    <property type="match status" value="1"/>
</dbReference>
<feature type="domain" description="HTH gntR-type" evidence="4">
    <location>
        <begin position="4"/>
        <end position="72"/>
    </location>
</feature>
<dbReference type="Gene3D" id="3.40.1410.10">
    <property type="entry name" value="Chorismate lyase-like"/>
    <property type="match status" value="1"/>
</dbReference>
<dbReference type="InterPro" id="IPR011663">
    <property type="entry name" value="UTRA"/>
</dbReference>
<protein>
    <submittedName>
        <fullName evidence="5">GntR family transcriptional regulator</fullName>
    </submittedName>
</protein>